<proteinExistence type="predicted"/>
<dbReference type="Gene3D" id="3.40.50.300">
    <property type="entry name" value="P-loop containing nucleotide triphosphate hydrolases"/>
    <property type="match status" value="1"/>
</dbReference>
<accession>A0A6M3L9E7</accession>
<evidence type="ECO:0000256" key="1">
    <source>
        <dbReference type="SAM" id="MobiDB-lite"/>
    </source>
</evidence>
<sequence>MALAKEPSKTEGNPQLATMLIYGEPGIGKTTMASQMEGAYFLATEQGHKFKQVYKSDIVSWDEFRNEVRLLLKGDHAFRTIVVDTISGAWEMCVEQMCKDKGLSHISDMAMGKGYDLAKNMFRSVISALYGSPYGLVFIAHDTEKEMEYRGIKKHRVVPSFIKTCRDVVIPTCDFIGHMYVENIMDTKKGTMAPRRLISFSPNPEKDSKDRSGILAREGPIIAEPEDQCWERVREIFTRHPETKETKEAKKGTET</sequence>
<gene>
    <name evidence="2" type="ORF">MM415B02461_0006</name>
</gene>
<reference evidence="2" key="1">
    <citation type="submission" date="2020-03" db="EMBL/GenBank/DDBJ databases">
        <title>The deep terrestrial virosphere.</title>
        <authorList>
            <person name="Holmfeldt K."/>
            <person name="Nilsson E."/>
            <person name="Simone D."/>
            <person name="Lopez-Fernandez M."/>
            <person name="Wu X."/>
            <person name="de Brujin I."/>
            <person name="Lundin D."/>
            <person name="Andersson A."/>
            <person name="Bertilsson S."/>
            <person name="Dopson M."/>
        </authorList>
    </citation>
    <scope>NUCLEOTIDE SEQUENCE</scope>
    <source>
        <strain evidence="2">MM415B02461</strain>
    </source>
</reference>
<feature type="region of interest" description="Disordered" evidence="1">
    <location>
        <begin position="197"/>
        <end position="218"/>
    </location>
</feature>
<protein>
    <submittedName>
        <fullName evidence="2">Putative ATPase domain containing protein</fullName>
    </submittedName>
</protein>
<dbReference type="SUPFAM" id="SSF52540">
    <property type="entry name" value="P-loop containing nucleoside triphosphate hydrolases"/>
    <property type="match status" value="1"/>
</dbReference>
<name>A0A6M3L9E7_9ZZZZ</name>
<dbReference type="EMBL" id="MT142884">
    <property type="protein sequence ID" value="QJA90004.1"/>
    <property type="molecule type" value="Genomic_DNA"/>
</dbReference>
<dbReference type="Pfam" id="PF13479">
    <property type="entry name" value="AAA_24"/>
    <property type="match status" value="1"/>
</dbReference>
<organism evidence="2">
    <name type="scientific">viral metagenome</name>
    <dbReference type="NCBI Taxonomy" id="1070528"/>
    <lineage>
        <taxon>unclassified sequences</taxon>
        <taxon>metagenomes</taxon>
        <taxon>organismal metagenomes</taxon>
    </lineage>
</organism>
<dbReference type="AlphaFoldDB" id="A0A6M3L9E7"/>
<evidence type="ECO:0000313" key="2">
    <source>
        <dbReference type="EMBL" id="QJA90004.1"/>
    </source>
</evidence>
<dbReference type="InterPro" id="IPR027417">
    <property type="entry name" value="P-loop_NTPase"/>
</dbReference>